<feature type="compositionally biased region" description="Acidic residues" evidence="4">
    <location>
        <begin position="69"/>
        <end position="80"/>
    </location>
</feature>
<dbReference type="InterPro" id="IPR019775">
    <property type="entry name" value="WD40_repeat_CS"/>
</dbReference>
<dbReference type="STRING" id="3055.A0A2K3DL96"/>
<dbReference type="AlphaFoldDB" id="A0A2K3DL96"/>
<dbReference type="InParanoid" id="A0A2K3DL96"/>
<accession>A0A2K3DL96</accession>
<evidence type="ECO:0000313" key="5">
    <source>
        <dbReference type="EMBL" id="PNW81290.1"/>
    </source>
</evidence>
<name>A0A2K3DL96_CHLRE</name>
<feature type="repeat" description="WD" evidence="3">
    <location>
        <begin position="364"/>
        <end position="407"/>
    </location>
</feature>
<feature type="compositionally biased region" description="Basic residues" evidence="4">
    <location>
        <begin position="56"/>
        <end position="65"/>
    </location>
</feature>
<reference evidence="5 6" key="1">
    <citation type="journal article" date="2007" name="Science">
        <title>The Chlamydomonas genome reveals the evolution of key animal and plant functions.</title>
        <authorList>
            <person name="Merchant S.S."/>
            <person name="Prochnik S.E."/>
            <person name="Vallon O."/>
            <person name="Harris E.H."/>
            <person name="Karpowicz S.J."/>
            <person name="Witman G.B."/>
            <person name="Terry A."/>
            <person name="Salamov A."/>
            <person name="Fritz-Laylin L.K."/>
            <person name="Marechal-Drouard L."/>
            <person name="Marshall W.F."/>
            <person name="Qu L.H."/>
            <person name="Nelson D.R."/>
            <person name="Sanderfoot A.A."/>
            <person name="Spalding M.H."/>
            <person name="Kapitonov V.V."/>
            <person name="Ren Q."/>
            <person name="Ferris P."/>
            <person name="Lindquist E."/>
            <person name="Shapiro H."/>
            <person name="Lucas S.M."/>
            <person name="Grimwood J."/>
            <person name="Schmutz J."/>
            <person name="Cardol P."/>
            <person name="Cerutti H."/>
            <person name="Chanfreau G."/>
            <person name="Chen C.L."/>
            <person name="Cognat V."/>
            <person name="Croft M.T."/>
            <person name="Dent R."/>
            <person name="Dutcher S."/>
            <person name="Fernandez E."/>
            <person name="Fukuzawa H."/>
            <person name="Gonzalez-Ballester D."/>
            <person name="Gonzalez-Halphen D."/>
            <person name="Hallmann A."/>
            <person name="Hanikenne M."/>
            <person name="Hippler M."/>
            <person name="Inwood W."/>
            <person name="Jabbari K."/>
            <person name="Kalanon M."/>
            <person name="Kuras R."/>
            <person name="Lefebvre P.A."/>
            <person name="Lemaire S.D."/>
            <person name="Lobanov A.V."/>
            <person name="Lohr M."/>
            <person name="Manuell A."/>
            <person name="Meier I."/>
            <person name="Mets L."/>
            <person name="Mittag M."/>
            <person name="Mittelmeier T."/>
            <person name="Moroney J.V."/>
            <person name="Moseley J."/>
            <person name="Napoli C."/>
            <person name="Nedelcu A.M."/>
            <person name="Niyogi K."/>
            <person name="Novoselov S.V."/>
            <person name="Paulsen I.T."/>
            <person name="Pazour G."/>
            <person name="Purton S."/>
            <person name="Ral J.P."/>
            <person name="Riano-Pachon D.M."/>
            <person name="Riekhof W."/>
            <person name="Rymarquis L."/>
            <person name="Schroda M."/>
            <person name="Stern D."/>
            <person name="Umen J."/>
            <person name="Willows R."/>
            <person name="Wilson N."/>
            <person name="Zimmer S.L."/>
            <person name="Allmer J."/>
            <person name="Balk J."/>
            <person name="Bisova K."/>
            <person name="Chen C.J."/>
            <person name="Elias M."/>
            <person name="Gendler K."/>
            <person name="Hauser C."/>
            <person name="Lamb M.R."/>
            <person name="Ledford H."/>
            <person name="Long J.C."/>
            <person name="Minagawa J."/>
            <person name="Page M.D."/>
            <person name="Pan J."/>
            <person name="Pootakham W."/>
            <person name="Roje S."/>
            <person name="Rose A."/>
            <person name="Stahlberg E."/>
            <person name="Terauchi A.M."/>
            <person name="Yang P."/>
            <person name="Ball S."/>
            <person name="Bowler C."/>
            <person name="Dieckmann C.L."/>
            <person name="Gladyshev V.N."/>
            <person name="Green P."/>
            <person name="Jorgensen R."/>
            <person name="Mayfield S."/>
            <person name="Mueller-Roeber B."/>
            <person name="Rajamani S."/>
            <person name="Sayre R.T."/>
            <person name="Brokstein P."/>
            <person name="Dubchak I."/>
            <person name="Goodstein D."/>
            <person name="Hornick L."/>
            <person name="Huang Y.W."/>
            <person name="Jhaveri J."/>
            <person name="Luo Y."/>
            <person name="Martinez D."/>
            <person name="Ngau W.C."/>
            <person name="Otillar B."/>
            <person name="Poliakov A."/>
            <person name="Porter A."/>
            <person name="Szajkowski L."/>
            <person name="Werner G."/>
            <person name="Zhou K."/>
            <person name="Grigoriev I.V."/>
            <person name="Rokhsar D.S."/>
            <person name="Grossman A.R."/>
        </authorList>
    </citation>
    <scope>NUCLEOTIDE SEQUENCE [LARGE SCALE GENOMIC DNA]</scope>
    <source>
        <strain evidence="6">CC-503</strain>
    </source>
</reference>
<sequence>MSDNEEEWTMVRRRHGTRSNNTVKQLKKLAIPVVPQPFDVLAEPEERPAAGDGAGKKKKKKKKGKTAAEEDDDEDEDEDAGAPAAQAGAGAKASAAGASGKASAAKGGAAGGGGSAVVQQSLFAWLYAQLVAVLVMLGLMKAAGGKRKKKNKAAAAAAAAPAPAPAAAAAAAPKPVADVKPAAPAPATPAGKSASAAAAAAAAASTAAKKADPAPAATPAAKKAADAAAAAAAAKPAATPEPSKPAAKAVAAAAATPLPGAGKGEAAPAAAAPATPPPAPKPEPPPTPAGPPPPVVKCDKDWAHGKFVMQSLPAAHADVVAAVAVAGDVAVSAGYDGAVKLWSWPLPGSAGGGVVPRLRLLRHLVGHSGRVEALAAAPAGGGGGGVGGGMRLLASSGRDSTLKLWDLGSAADCADARELGSTYVYESVRSLAADWAGAEGGAAGRMLLGSRSGSVMLYQINAGATAGRKVASLRGHGDEVTAVQFRGAHGVVSGARDGCVRLWDLRQAGSGSGKEQVAVLGGLCGRVCSLAALGEHHLAAGDCSSTVKLWDLRKLPPAGARGQPPPAPARVPNAPGFAGDSCPTAGLWWGGRSGVLLSSCIAWWTDNREALEEAPPSAKLPMACLNVSAAGALSPAPAGSSPDDLVSQYKYTLRLGPGIATCMAGSEDESAVLVGGATGALWALRLVRGSAAAVEAAERVAAAAADEGCSAVGDLVVGVEEFSDDDYEEDEDDEDEDD</sequence>
<evidence type="ECO:0000256" key="3">
    <source>
        <dbReference type="PROSITE-ProRule" id="PRU00221"/>
    </source>
</evidence>
<dbReference type="PRINTS" id="PR01217">
    <property type="entry name" value="PRICHEXTENSN"/>
</dbReference>
<keyword evidence="2" id="KW-0677">Repeat</keyword>
<dbReference type="InterPro" id="IPR036322">
    <property type="entry name" value="WD40_repeat_dom_sf"/>
</dbReference>
<dbReference type="PROSITE" id="PS50294">
    <property type="entry name" value="WD_REPEATS_REGION"/>
    <property type="match status" value="1"/>
</dbReference>
<dbReference type="PRINTS" id="PR00320">
    <property type="entry name" value="GPROTEINBRPT"/>
</dbReference>
<dbReference type="InterPro" id="IPR001680">
    <property type="entry name" value="WD40_rpt"/>
</dbReference>
<feature type="repeat" description="WD" evidence="3">
    <location>
        <begin position="473"/>
        <end position="506"/>
    </location>
</feature>
<dbReference type="Gramene" id="PNW81290">
    <property type="protein sequence ID" value="PNW81290"/>
    <property type="gene ID" value="CHLRE_07g349850v5"/>
</dbReference>
<keyword evidence="6" id="KW-1185">Reference proteome</keyword>
<dbReference type="GO" id="GO:1990234">
    <property type="term" value="C:transferase complex"/>
    <property type="evidence" value="ECO:0007669"/>
    <property type="project" value="UniProtKB-ARBA"/>
</dbReference>
<dbReference type="PANTHER" id="PTHR22847:SF637">
    <property type="entry name" value="WD REPEAT DOMAIN 5B"/>
    <property type="match status" value="1"/>
</dbReference>
<feature type="region of interest" description="Disordered" evidence="4">
    <location>
        <begin position="1"/>
        <end position="24"/>
    </location>
</feature>
<dbReference type="PROSITE" id="PS50082">
    <property type="entry name" value="WD_REPEATS_2"/>
    <property type="match status" value="3"/>
</dbReference>
<dbReference type="InterPro" id="IPR020472">
    <property type="entry name" value="WD40_PAC1"/>
</dbReference>
<organism evidence="5 6">
    <name type="scientific">Chlamydomonas reinhardtii</name>
    <name type="common">Chlamydomonas smithii</name>
    <dbReference type="NCBI Taxonomy" id="3055"/>
    <lineage>
        <taxon>Eukaryota</taxon>
        <taxon>Viridiplantae</taxon>
        <taxon>Chlorophyta</taxon>
        <taxon>core chlorophytes</taxon>
        <taxon>Chlorophyceae</taxon>
        <taxon>CS clade</taxon>
        <taxon>Chlamydomonadales</taxon>
        <taxon>Chlamydomonadaceae</taxon>
        <taxon>Chlamydomonas</taxon>
    </lineage>
</organism>
<proteinExistence type="predicted"/>
<dbReference type="OrthoDB" id="1897642at2759"/>
<dbReference type="EMBL" id="CM008968">
    <property type="protein sequence ID" value="PNW81290.1"/>
    <property type="molecule type" value="Genomic_DNA"/>
</dbReference>
<dbReference type="OMA" id="AKLPMAC"/>
<dbReference type="RefSeq" id="XP_042923104.1">
    <property type="nucleotide sequence ID" value="XM_043064536.1"/>
</dbReference>
<dbReference type="PROSITE" id="PS00678">
    <property type="entry name" value="WD_REPEATS_1"/>
    <property type="match status" value="2"/>
</dbReference>
<protein>
    <submittedName>
        <fullName evidence="5">Uncharacterized protein</fullName>
    </submittedName>
</protein>
<dbReference type="SMART" id="SM00320">
    <property type="entry name" value="WD40"/>
    <property type="match status" value="4"/>
</dbReference>
<evidence type="ECO:0000256" key="4">
    <source>
        <dbReference type="SAM" id="MobiDB-lite"/>
    </source>
</evidence>
<evidence type="ECO:0000256" key="2">
    <source>
        <dbReference type="ARBA" id="ARBA00022737"/>
    </source>
</evidence>
<feature type="region of interest" description="Disordered" evidence="4">
    <location>
        <begin position="39"/>
        <end position="89"/>
    </location>
</feature>
<dbReference type="SUPFAM" id="SSF50978">
    <property type="entry name" value="WD40 repeat-like"/>
    <property type="match status" value="1"/>
</dbReference>
<evidence type="ECO:0000313" key="6">
    <source>
        <dbReference type="Proteomes" id="UP000006906"/>
    </source>
</evidence>
<keyword evidence="1 3" id="KW-0853">WD repeat</keyword>
<evidence type="ECO:0000256" key="1">
    <source>
        <dbReference type="ARBA" id="ARBA00022574"/>
    </source>
</evidence>
<dbReference type="ExpressionAtlas" id="A0A2K3DL96">
    <property type="expression patterns" value="baseline and differential"/>
</dbReference>
<gene>
    <name evidence="5" type="ORF">CHLRE_07g349850v5</name>
</gene>
<dbReference type="Pfam" id="PF00400">
    <property type="entry name" value="WD40"/>
    <property type="match status" value="2"/>
</dbReference>
<dbReference type="Gene3D" id="2.130.10.10">
    <property type="entry name" value="YVTN repeat-like/Quinoprotein amine dehydrogenase"/>
    <property type="match status" value="2"/>
</dbReference>
<dbReference type="InterPro" id="IPR015943">
    <property type="entry name" value="WD40/YVTN_repeat-like_dom_sf"/>
</dbReference>
<feature type="compositionally biased region" description="Pro residues" evidence="4">
    <location>
        <begin position="274"/>
        <end position="295"/>
    </location>
</feature>
<feature type="compositionally biased region" description="Low complexity" evidence="4">
    <location>
        <begin position="260"/>
        <end position="273"/>
    </location>
</feature>
<dbReference type="PANTHER" id="PTHR22847">
    <property type="entry name" value="WD40 REPEAT PROTEIN"/>
    <property type="match status" value="1"/>
</dbReference>
<dbReference type="KEGG" id="cre:CHLRE_07g349850v5"/>
<feature type="repeat" description="WD" evidence="3">
    <location>
        <begin position="313"/>
        <end position="343"/>
    </location>
</feature>
<feature type="region of interest" description="Disordered" evidence="4">
    <location>
        <begin position="260"/>
        <end position="296"/>
    </location>
</feature>
<dbReference type="GeneID" id="5718056"/>
<dbReference type="Proteomes" id="UP000006906">
    <property type="component" value="Chromosome 7"/>
</dbReference>